<sequence length="256" mass="29708">MASLVPTQSTIKSLDRVQAVSLARGQQRRSSSQFRCDRKQNVSMLPSIYILAPLSTLTHLYCVIYFRDNGLHTQAFWIGLFLLNPDEGFAWIDGSPSMLLDLHSIPDRALLYVSTEKPGCHLSQSQINTTPSAHQFSSIRHMLFYTMYSLHLLWGAMGKLESHSNGDVFPTQVIYENWDEHEPNNHEELEHCVMFNRSPQMRWNDLRCEHSLNWICETKKGMITSPFNWSDKPKFKTKLYGFKQIEKKKDTRNCSF</sequence>
<proteinExistence type="predicted"/>
<evidence type="ECO:0000256" key="1">
    <source>
        <dbReference type="ARBA" id="ARBA00023157"/>
    </source>
</evidence>
<dbReference type="InterPro" id="IPR050111">
    <property type="entry name" value="C-type_lectin/snaclec_domain"/>
</dbReference>
<feature type="domain" description="C-type lectin" evidence="2">
    <location>
        <begin position="164"/>
        <end position="217"/>
    </location>
</feature>
<protein>
    <recommendedName>
        <fullName evidence="2">C-type lectin domain-containing protein</fullName>
    </recommendedName>
</protein>
<dbReference type="PANTHER" id="PTHR22803">
    <property type="entry name" value="MANNOSE, PHOSPHOLIPASE, LECTIN RECEPTOR RELATED"/>
    <property type="match status" value="1"/>
</dbReference>
<dbReference type="Proteomes" id="UP001333110">
    <property type="component" value="Unassembled WGS sequence"/>
</dbReference>
<organism evidence="3 4">
    <name type="scientific">Mycteria americana</name>
    <name type="common">Wood stork</name>
    <dbReference type="NCBI Taxonomy" id="33587"/>
    <lineage>
        <taxon>Eukaryota</taxon>
        <taxon>Metazoa</taxon>
        <taxon>Chordata</taxon>
        <taxon>Craniata</taxon>
        <taxon>Vertebrata</taxon>
        <taxon>Euteleostomi</taxon>
        <taxon>Archelosauria</taxon>
        <taxon>Archosauria</taxon>
        <taxon>Dinosauria</taxon>
        <taxon>Saurischia</taxon>
        <taxon>Theropoda</taxon>
        <taxon>Coelurosauria</taxon>
        <taxon>Aves</taxon>
        <taxon>Neognathae</taxon>
        <taxon>Neoaves</taxon>
        <taxon>Aequornithes</taxon>
        <taxon>Ciconiiformes</taxon>
        <taxon>Ciconiidae</taxon>
        <taxon>Mycteria</taxon>
    </lineage>
</organism>
<name>A0AAN7PLX6_MYCAM</name>
<comment type="caution">
    <text evidence="3">The sequence shown here is derived from an EMBL/GenBank/DDBJ whole genome shotgun (WGS) entry which is preliminary data.</text>
</comment>
<dbReference type="PROSITE" id="PS50041">
    <property type="entry name" value="C_TYPE_LECTIN_2"/>
    <property type="match status" value="1"/>
</dbReference>
<gene>
    <name evidence="3" type="ORF">QYF61_023911</name>
</gene>
<keyword evidence="1" id="KW-1015">Disulfide bond</keyword>
<dbReference type="Gene3D" id="3.10.100.10">
    <property type="entry name" value="Mannose-Binding Protein A, subunit A"/>
    <property type="match status" value="1"/>
</dbReference>
<dbReference type="CDD" id="cd00037">
    <property type="entry name" value="CLECT"/>
    <property type="match status" value="1"/>
</dbReference>
<dbReference type="SUPFAM" id="SSF56436">
    <property type="entry name" value="C-type lectin-like"/>
    <property type="match status" value="1"/>
</dbReference>
<evidence type="ECO:0000259" key="2">
    <source>
        <dbReference type="PROSITE" id="PS50041"/>
    </source>
</evidence>
<dbReference type="Pfam" id="PF00059">
    <property type="entry name" value="Lectin_C"/>
    <property type="match status" value="1"/>
</dbReference>
<dbReference type="InterPro" id="IPR016187">
    <property type="entry name" value="CTDL_fold"/>
</dbReference>
<accession>A0AAN7PLX6</accession>
<keyword evidence="4" id="KW-1185">Reference proteome</keyword>
<dbReference type="InterPro" id="IPR001304">
    <property type="entry name" value="C-type_lectin-like"/>
</dbReference>
<dbReference type="PROSITE" id="PS00615">
    <property type="entry name" value="C_TYPE_LECTIN_1"/>
    <property type="match status" value="1"/>
</dbReference>
<dbReference type="AlphaFoldDB" id="A0AAN7PLX6"/>
<dbReference type="EMBL" id="JAUNZN010000002">
    <property type="protein sequence ID" value="KAK4828113.1"/>
    <property type="molecule type" value="Genomic_DNA"/>
</dbReference>
<reference evidence="3 4" key="1">
    <citation type="journal article" date="2023" name="J. Hered.">
        <title>Chromosome-level genome of the wood stork (Mycteria americana) provides insight into avian chromosome evolution.</title>
        <authorList>
            <person name="Flamio R. Jr."/>
            <person name="Ramstad K.M."/>
        </authorList>
    </citation>
    <scope>NUCLEOTIDE SEQUENCE [LARGE SCALE GENOMIC DNA]</scope>
    <source>
        <strain evidence="3">JAX WOST 10</strain>
    </source>
</reference>
<evidence type="ECO:0000313" key="4">
    <source>
        <dbReference type="Proteomes" id="UP001333110"/>
    </source>
</evidence>
<dbReference type="InterPro" id="IPR016186">
    <property type="entry name" value="C-type_lectin-like/link_sf"/>
</dbReference>
<dbReference type="InterPro" id="IPR018378">
    <property type="entry name" value="C-type_lectin_CS"/>
</dbReference>
<evidence type="ECO:0000313" key="3">
    <source>
        <dbReference type="EMBL" id="KAK4828113.1"/>
    </source>
</evidence>